<reference evidence="5" key="1">
    <citation type="submission" date="2011-12" db="EMBL/GenBank/DDBJ databases">
        <title>The complete genome of chromosome of Sulfobacillus acidophilus DSM 10332.</title>
        <authorList>
            <person name="Lucas S."/>
            <person name="Han J."/>
            <person name="Lapidus A."/>
            <person name="Bruce D."/>
            <person name="Goodwin L."/>
            <person name="Pitluck S."/>
            <person name="Peters L."/>
            <person name="Kyrpides N."/>
            <person name="Mavromatis K."/>
            <person name="Ivanova N."/>
            <person name="Mikhailova N."/>
            <person name="Chertkov O."/>
            <person name="Saunders E."/>
            <person name="Detter J.C."/>
            <person name="Tapia R."/>
            <person name="Han C."/>
            <person name="Land M."/>
            <person name="Hauser L."/>
            <person name="Markowitz V."/>
            <person name="Cheng J.-F."/>
            <person name="Hugenholtz P."/>
            <person name="Woyke T."/>
            <person name="Wu D."/>
            <person name="Pukall R."/>
            <person name="Gehrich-Schroeter G."/>
            <person name="Schneider S."/>
            <person name="Klenk H.-P."/>
            <person name="Eisen J.A."/>
        </authorList>
    </citation>
    <scope>NUCLEOTIDE SEQUENCE [LARGE SCALE GENOMIC DNA]</scope>
    <source>
        <strain evidence="5">ATCC 700253 / DSM 10332 / NAL</strain>
    </source>
</reference>
<proteinExistence type="predicted"/>
<dbReference type="STRING" id="679936.Sulac_0041"/>
<dbReference type="InterPro" id="IPR050742">
    <property type="entry name" value="Helicase_Restrict-Modif_Enz"/>
</dbReference>
<dbReference type="CDD" id="cd18032">
    <property type="entry name" value="DEXHc_RE_I_III_res"/>
    <property type="match status" value="1"/>
</dbReference>
<dbReference type="GO" id="GO:0016787">
    <property type="term" value="F:hydrolase activity"/>
    <property type="evidence" value="ECO:0007669"/>
    <property type="project" value="InterPro"/>
</dbReference>
<dbReference type="Gene3D" id="3.30.870.10">
    <property type="entry name" value="Endonuclease Chain A"/>
    <property type="match status" value="1"/>
</dbReference>
<organism evidence="4 5">
    <name type="scientific">Sulfobacillus acidophilus (strain ATCC 700253 / DSM 10332 / NAL)</name>
    <dbReference type="NCBI Taxonomy" id="679936"/>
    <lineage>
        <taxon>Bacteria</taxon>
        <taxon>Bacillati</taxon>
        <taxon>Bacillota</taxon>
        <taxon>Clostridia</taxon>
        <taxon>Eubacteriales</taxon>
        <taxon>Clostridiales Family XVII. Incertae Sedis</taxon>
        <taxon>Sulfobacillus</taxon>
    </lineage>
</organism>
<dbReference type="SUPFAM" id="SSF56024">
    <property type="entry name" value="Phospholipase D/nuclease"/>
    <property type="match status" value="1"/>
</dbReference>
<dbReference type="Pfam" id="PF00271">
    <property type="entry name" value="Helicase_C"/>
    <property type="match status" value="1"/>
</dbReference>
<dbReference type="InterPro" id="IPR025202">
    <property type="entry name" value="PLD-like_dom"/>
</dbReference>
<dbReference type="PANTHER" id="PTHR47396">
    <property type="entry name" value="TYPE I RESTRICTION ENZYME ECOKI R PROTEIN"/>
    <property type="match status" value="1"/>
</dbReference>
<reference evidence="4 5" key="2">
    <citation type="journal article" date="2012" name="Stand. Genomic Sci.">
        <title>Complete genome sequence of the moderately thermophilic mineral-sulfide-oxidizing firmicute Sulfobacillus acidophilus type strain (NAL(T)).</title>
        <authorList>
            <person name="Anderson I."/>
            <person name="Chertkov O."/>
            <person name="Chen A."/>
            <person name="Saunders E."/>
            <person name="Lapidus A."/>
            <person name="Nolan M."/>
            <person name="Lucas S."/>
            <person name="Hammon N."/>
            <person name="Deshpande S."/>
            <person name="Cheng J.F."/>
            <person name="Han C."/>
            <person name="Tapia R."/>
            <person name="Goodwin L.A."/>
            <person name="Pitluck S."/>
            <person name="Liolios K."/>
            <person name="Pagani I."/>
            <person name="Ivanova N."/>
            <person name="Mikhailova N."/>
            <person name="Pati A."/>
            <person name="Palaniappan K."/>
            <person name="Land M."/>
            <person name="Pan C."/>
            <person name="Rohde M."/>
            <person name="Pukall R."/>
            <person name="Goker M."/>
            <person name="Detter J.C."/>
            <person name="Woyke T."/>
            <person name="Bristow J."/>
            <person name="Eisen J.A."/>
            <person name="Markowitz V."/>
            <person name="Hugenholtz P."/>
            <person name="Kyrpides N.C."/>
            <person name="Klenk H.P."/>
            <person name="Mavromatis K."/>
        </authorList>
    </citation>
    <scope>NUCLEOTIDE SEQUENCE [LARGE SCALE GENOMIC DNA]</scope>
    <source>
        <strain evidence="5">ATCC 700253 / DSM 10332 / NAL</strain>
    </source>
</reference>
<dbReference type="Pfam" id="PF04851">
    <property type="entry name" value="ResIII"/>
    <property type="match status" value="1"/>
</dbReference>
<dbReference type="SMART" id="SM00490">
    <property type="entry name" value="HELICc"/>
    <property type="match status" value="1"/>
</dbReference>
<dbReference type="PATRIC" id="fig|679936.5.peg.43"/>
<dbReference type="InterPro" id="IPR001650">
    <property type="entry name" value="Helicase_C-like"/>
</dbReference>
<dbReference type="PROSITE" id="PS51194">
    <property type="entry name" value="HELICASE_CTER"/>
    <property type="match status" value="1"/>
</dbReference>
<gene>
    <name evidence="4" type="ordered locus">Sulac_0041</name>
</gene>
<dbReference type="Proteomes" id="UP000005439">
    <property type="component" value="Chromosome"/>
</dbReference>
<dbReference type="SUPFAM" id="SSF52540">
    <property type="entry name" value="P-loop containing nucleoside triphosphate hydrolases"/>
    <property type="match status" value="1"/>
</dbReference>
<feature type="domain" description="PLD phosphodiesterase" evidence="1">
    <location>
        <begin position="88"/>
        <end position="118"/>
    </location>
</feature>
<accession>G8TV35</accession>
<dbReference type="GO" id="GO:0005524">
    <property type="term" value="F:ATP binding"/>
    <property type="evidence" value="ECO:0007669"/>
    <property type="project" value="InterPro"/>
</dbReference>
<dbReference type="AlphaFoldDB" id="G8TV35"/>
<dbReference type="InterPro" id="IPR027417">
    <property type="entry name" value="P-loop_NTPase"/>
</dbReference>
<name>G8TV35_SULAD</name>
<feature type="domain" description="Helicase C-terminal" evidence="3">
    <location>
        <begin position="406"/>
        <end position="570"/>
    </location>
</feature>
<feature type="domain" description="Helicase ATP-binding" evidence="2">
    <location>
        <begin position="222"/>
        <end position="369"/>
    </location>
</feature>
<dbReference type="Gene3D" id="3.40.50.300">
    <property type="entry name" value="P-loop containing nucleotide triphosphate hydrolases"/>
    <property type="match status" value="2"/>
</dbReference>
<dbReference type="KEGG" id="sap:Sulac_0041"/>
<dbReference type="GO" id="GO:0006793">
    <property type="term" value="P:phosphorus metabolic process"/>
    <property type="evidence" value="ECO:0007669"/>
    <property type="project" value="UniProtKB-ARBA"/>
</dbReference>
<dbReference type="PROSITE" id="PS50035">
    <property type="entry name" value="PLD"/>
    <property type="match status" value="1"/>
</dbReference>
<dbReference type="HOGENOM" id="CLU_005588_2_0_9"/>
<evidence type="ECO:0000313" key="4">
    <source>
        <dbReference type="EMBL" id="AEW03616.1"/>
    </source>
</evidence>
<evidence type="ECO:0000313" key="5">
    <source>
        <dbReference type="Proteomes" id="UP000005439"/>
    </source>
</evidence>
<evidence type="ECO:0000259" key="2">
    <source>
        <dbReference type="PROSITE" id="PS51192"/>
    </source>
</evidence>
<dbReference type="PROSITE" id="PS51192">
    <property type="entry name" value="HELICASE_ATP_BIND_1"/>
    <property type="match status" value="1"/>
</dbReference>
<dbReference type="GO" id="GO:0003677">
    <property type="term" value="F:DNA binding"/>
    <property type="evidence" value="ECO:0007669"/>
    <property type="project" value="InterPro"/>
</dbReference>
<dbReference type="SMART" id="SM00487">
    <property type="entry name" value="DEXDc"/>
    <property type="match status" value="1"/>
</dbReference>
<dbReference type="CDD" id="cd18799">
    <property type="entry name" value="SF2_C_EcoAI-like"/>
    <property type="match status" value="1"/>
</dbReference>
<protein>
    <submittedName>
        <fullName evidence="4">Type III restriction protein res subunit</fullName>
    </submittedName>
</protein>
<dbReference type="InterPro" id="IPR001736">
    <property type="entry name" value="PLipase_D/transphosphatidylase"/>
</dbReference>
<sequence length="803" mass="91797">MNNPRLITRHLGTLVNRLSADAKGIYLLLAFVRTSGVDEIFPALSAAVQAGADLKILTGDYLWITEPEALARLLTLGPQVEIRLWYTDGQAFHPKAFLFESETTLHVIIGSSNLSRSAVTTGVEWNVLVEDAVFEQDDPVTEFMRLFYAEQTGPVNPVTIEEYQRRRDRFYRDHPAVERVWADSVSWSGEAPVDLSETERGSASEELALRPVQIEAFEALSNALQQGYRRGLVVLPTGLGKTYLAAFFARQFRRVLFIAHRDEILRQAARTFHRVLPDRSLAFYTGSQKGAADMVFASVFTLAGKRHRERFLPDTFDLVVVDEFHHAAAKSYEALLDYFTPRFLLGLTATPERMDNKDVYALCDGNLVYQEKLPDAIRKKWLVPFHYYGVYDPIDYRTIPWRGTHYDEEALERVQTQESYAAWILAGWQNHRQSRTLAFCAGVTQAEYLAAYFSRHGVAARALTGKNTLDERRRALAELEHGDLSIIFSVDLFNEGLDIPSTDTILLVRPTDSSVVFLQQIGRGLRTFGEKTHCTIIDFVGNYRNADERFAVLGVAEPLAALQAGTDDMAVITRGLPPNCFIALDLQVIDVLQKIEKRRSSPEMLAIKALKALKEEVGRRPTYLEFHLKSGVDGKLVKDWFKSYPGFLAAAEELNSFETAVYEKARGWLEVVEKTSMSQSYKMVLLRTMLDRGPDRWDEPVTPRELAPGFYAYLHDNGLWMRETQRQTTFRDRYEEKAVVNILVKNPVKFLSERHPESFSYMDGLFRIRHGGITAEERTLIARWTREIVEYRLHRYFYRDQAY</sequence>
<evidence type="ECO:0000259" key="3">
    <source>
        <dbReference type="PROSITE" id="PS51194"/>
    </source>
</evidence>
<dbReference type="GO" id="GO:0005829">
    <property type="term" value="C:cytosol"/>
    <property type="evidence" value="ECO:0007669"/>
    <property type="project" value="TreeGrafter"/>
</dbReference>
<dbReference type="InterPro" id="IPR006935">
    <property type="entry name" value="Helicase/UvrB_N"/>
</dbReference>
<dbReference type="PANTHER" id="PTHR47396:SF1">
    <property type="entry name" value="ATP-DEPENDENT HELICASE IRC3-RELATED"/>
    <property type="match status" value="1"/>
</dbReference>
<keyword evidence="5" id="KW-1185">Reference proteome</keyword>
<dbReference type="EMBL" id="CP003179">
    <property type="protein sequence ID" value="AEW03616.1"/>
    <property type="molecule type" value="Genomic_DNA"/>
</dbReference>
<dbReference type="InterPro" id="IPR014001">
    <property type="entry name" value="Helicase_ATP-bd"/>
</dbReference>
<dbReference type="Pfam" id="PF13091">
    <property type="entry name" value="PLDc_2"/>
    <property type="match status" value="1"/>
</dbReference>
<evidence type="ECO:0000259" key="1">
    <source>
        <dbReference type="PROSITE" id="PS50035"/>
    </source>
</evidence>